<protein>
    <submittedName>
        <fullName evidence="2">Uncharacterized protein</fullName>
    </submittedName>
</protein>
<evidence type="ECO:0000313" key="3">
    <source>
        <dbReference type="Proteomes" id="UP000288805"/>
    </source>
</evidence>
<accession>A0A438D5Z7</accession>
<gene>
    <name evidence="2" type="ORF">CK203_106530</name>
</gene>
<dbReference type="EMBL" id="QGNW01001786">
    <property type="protein sequence ID" value="RVW30832.1"/>
    <property type="molecule type" value="Genomic_DNA"/>
</dbReference>
<name>A0A438D5Z7_VITVI</name>
<comment type="caution">
    <text evidence="2">The sequence shown here is derived from an EMBL/GenBank/DDBJ whole genome shotgun (WGS) entry which is preliminary data.</text>
</comment>
<dbReference type="Proteomes" id="UP000288805">
    <property type="component" value="Unassembled WGS sequence"/>
</dbReference>
<organism evidence="2 3">
    <name type="scientific">Vitis vinifera</name>
    <name type="common">Grape</name>
    <dbReference type="NCBI Taxonomy" id="29760"/>
    <lineage>
        <taxon>Eukaryota</taxon>
        <taxon>Viridiplantae</taxon>
        <taxon>Streptophyta</taxon>
        <taxon>Embryophyta</taxon>
        <taxon>Tracheophyta</taxon>
        <taxon>Spermatophyta</taxon>
        <taxon>Magnoliopsida</taxon>
        <taxon>eudicotyledons</taxon>
        <taxon>Gunneridae</taxon>
        <taxon>Pentapetalae</taxon>
        <taxon>rosids</taxon>
        <taxon>Vitales</taxon>
        <taxon>Vitaceae</taxon>
        <taxon>Viteae</taxon>
        <taxon>Vitis</taxon>
    </lineage>
</organism>
<reference evidence="2 3" key="1">
    <citation type="journal article" date="2018" name="PLoS Genet.">
        <title>Population sequencing reveals clonal diversity and ancestral inbreeding in the grapevine cultivar Chardonnay.</title>
        <authorList>
            <person name="Roach M.J."/>
            <person name="Johnson D.L."/>
            <person name="Bohlmann J."/>
            <person name="van Vuuren H.J."/>
            <person name="Jones S.J."/>
            <person name="Pretorius I.S."/>
            <person name="Schmidt S.A."/>
            <person name="Borneman A.R."/>
        </authorList>
    </citation>
    <scope>NUCLEOTIDE SEQUENCE [LARGE SCALE GENOMIC DNA]</scope>
    <source>
        <strain evidence="3">cv. Chardonnay</strain>
        <tissue evidence="2">Leaf</tissue>
    </source>
</reference>
<feature type="compositionally biased region" description="Polar residues" evidence="1">
    <location>
        <begin position="168"/>
        <end position="180"/>
    </location>
</feature>
<dbReference type="AlphaFoldDB" id="A0A438D5Z7"/>
<evidence type="ECO:0000256" key="1">
    <source>
        <dbReference type="SAM" id="MobiDB-lite"/>
    </source>
</evidence>
<sequence length="351" mass="40107">MDLSRVGLKRFLDLNEMEELRNDAYINSKIAKEKLKRWIGPFTIHQVHSNGVVELLNSNSTKSFKVNGHRLKPFVEPFSSDKEEFILLNPHQGRFQTKEQAKQFAHLAKFSQGMRNQGIISHGNPASISFRGVDTTPLQRMDPRLVFHFDMAQTRGAPSQRRTKRQRASSTQVPSDSPSQAAEAPRIPPSEGGEATGPSSHASQRKHLMVIAPPIEGNLDCRARLFHSELHFDQKAMRQQPELRDSYGLLERYHLEHFMTPQALQIPYEPKDPSAFRQWSPVAQRDMVHILSRGPPLIQSFYGRSFSLGCSSWTWCCAPTFFHYSIQYRGDKLFWMHCSVYPRASTLASTT</sequence>
<feature type="region of interest" description="Disordered" evidence="1">
    <location>
        <begin position="150"/>
        <end position="203"/>
    </location>
</feature>
<evidence type="ECO:0000313" key="2">
    <source>
        <dbReference type="EMBL" id="RVW30832.1"/>
    </source>
</evidence>
<proteinExistence type="predicted"/>